<dbReference type="Pfam" id="PF23606">
    <property type="entry name" value="HEAT_ULK4"/>
    <property type="match status" value="1"/>
</dbReference>
<dbReference type="AlphaFoldDB" id="A0A485NBN5"/>
<protein>
    <submittedName>
        <fullName evidence="2">Serine threonine-protein kinase</fullName>
    </submittedName>
</protein>
<name>A0A485NBN5_LYNPA</name>
<gene>
    <name evidence="2" type="ORF">LYPA_23C001802</name>
</gene>
<dbReference type="PANTHER" id="PTHR46240">
    <property type="entry name" value="SER/THR PROTEIN KINASE ULK4"/>
    <property type="match status" value="1"/>
</dbReference>
<dbReference type="InterPro" id="IPR045906">
    <property type="entry name" value="ULK4"/>
</dbReference>
<dbReference type="SUPFAM" id="SSF48371">
    <property type="entry name" value="ARM repeat"/>
    <property type="match status" value="1"/>
</dbReference>
<reference evidence="2 3" key="1">
    <citation type="submission" date="2019-01" db="EMBL/GenBank/DDBJ databases">
        <authorList>
            <person name="Alioto T."/>
            <person name="Alioto T."/>
        </authorList>
    </citation>
    <scope>NUCLEOTIDE SEQUENCE [LARGE SCALE GENOMIC DNA]</scope>
</reference>
<sequence length="206" mass="22964">MPYHIHGVTLLCGAFSWGLENSPRELTAKLLRPASRTSHIKSIDSGETNLDGAVGLIASEEFIKITLSAFEAIIQYPVLLKDYRSTVVDYILPPLVSLVQSQNVEWRLFSLRLLSETTSLLVNQEVGDGKKEANVNSDSNLLALIRDVLLPQYEHILAEPDPVPAYALKLLVALTEHNATFTRLVEESKLIPLIFEVILVRRETCT</sequence>
<dbReference type="InterPro" id="IPR056981">
    <property type="entry name" value="HEAT_ULK4_RUNKEL"/>
</dbReference>
<dbReference type="GO" id="GO:0016301">
    <property type="term" value="F:kinase activity"/>
    <property type="evidence" value="ECO:0007669"/>
    <property type="project" value="UniProtKB-KW"/>
</dbReference>
<evidence type="ECO:0000313" key="2">
    <source>
        <dbReference type="EMBL" id="VFV29266.1"/>
    </source>
</evidence>
<keyword evidence="2" id="KW-0808">Transferase</keyword>
<evidence type="ECO:0000259" key="1">
    <source>
        <dbReference type="Pfam" id="PF23606"/>
    </source>
</evidence>
<accession>A0A485NBN5</accession>
<dbReference type="PANTHER" id="PTHR46240:SF1">
    <property type="entry name" value="SERINE_THREONINE-PROTEIN KINASE ULK4"/>
    <property type="match status" value="1"/>
</dbReference>
<proteinExistence type="predicted"/>
<dbReference type="EMBL" id="CAAGRJ010012527">
    <property type="protein sequence ID" value="VFV29266.1"/>
    <property type="molecule type" value="Genomic_DNA"/>
</dbReference>
<feature type="domain" description="Serine/threonine-protein kinase ULK4/RUNKEL HEAT repeats" evidence="1">
    <location>
        <begin position="37"/>
        <end position="182"/>
    </location>
</feature>
<keyword evidence="2" id="KW-0418">Kinase</keyword>
<dbReference type="Proteomes" id="UP000386466">
    <property type="component" value="Unassembled WGS sequence"/>
</dbReference>
<dbReference type="InterPro" id="IPR016024">
    <property type="entry name" value="ARM-type_fold"/>
</dbReference>
<evidence type="ECO:0000313" key="3">
    <source>
        <dbReference type="Proteomes" id="UP000386466"/>
    </source>
</evidence>
<keyword evidence="3" id="KW-1185">Reference proteome</keyword>
<organism evidence="2 3">
    <name type="scientific">Lynx pardinus</name>
    <name type="common">Iberian lynx</name>
    <name type="synonym">Felis pardina</name>
    <dbReference type="NCBI Taxonomy" id="191816"/>
    <lineage>
        <taxon>Eukaryota</taxon>
        <taxon>Metazoa</taxon>
        <taxon>Chordata</taxon>
        <taxon>Craniata</taxon>
        <taxon>Vertebrata</taxon>
        <taxon>Euteleostomi</taxon>
        <taxon>Mammalia</taxon>
        <taxon>Eutheria</taxon>
        <taxon>Laurasiatheria</taxon>
        <taxon>Carnivora</taxon>
        <taxon>Feliformia</taxon>
        <taxon>Felidae</taxon>
        <taxon>Felinae</taxon>
        <taxon>Lynx</taxon>
    </lineage>
</organism>